<evidence type="ECO:0000259" key="1">
    <source>
        <dbReference type="Pfam" id="PF13556"/>
    </source>
</evidence>
<comment type="caution">
    <text evidence="2">The sequence shown here is derived from an EMBL/GenBank/DDBJ whole genome shotgun (WGS) entry which is preliminary data.</text>
</comment>
<gene>
    <name evidence="2" type="ORF">HLB23_21190</name>
</gene>
<reference evidence="2 3" key="1">
    <citation type="submission" date="2020-05" db="EMBL/GenBank/DDBJ databases">
        <title>MicrobeNet Type strains.</title>
        <authorList>
            <person name="Nicholson A.C."/>
        </authorList>
    </citation>
    <scope>NUCLEOTIDE SEQUENCE [LARGE SCALE GENOMIC DNA]</scope>
    <source>
        <strain evidence="2 3">JCM 3224</strain>
    </source>
</reference>
<evidence type="ECO:0000313" key="3">
    <source>
        <dbReference type="Proteomes" id="UP000586827"/>
    </source>
</evidence>
<dbReference type="Gene3D" id="1.10.10.2840">
    <property type="entry name" value="PucR C-terminal helix-turn-helix domain"/>
    <property type="match status" value="1"/>
</dbReference>
<keyword evidence="3" id="KW-1185">Reference proteome</keyword>
<dbReference type="PANTHER" id="PTHR33744:SF17">
    <property type="entry name" value="CONSERVED PROTEIN"/>
    <property type="match status" value="1"/>
</dbReference>
<dbReference type="PANTHER" id="PTHR33744">
    <property type="entry name" value="CARBOHYDRATE DIACID REGULATOR"/>
    <property type="match status" value="1"/>
</dbReference>
<proteinExistence type="predicted"/>
<accession>A0A849C0Q0</accession>
<name>A0A849C0Q0_9NOCA</name>
<dbReference type="EMBL" id="JABELX010000007">
    <property type="protein sequence ID" value="NNH72343.1"/>
    <property type="molecule type" value="Genomic_DNA"/>
</dbReference>
<feature type="domain" description="PucR C-terminal helix-turn-helix" evidence="1">
    <location>
        <begin position="495"/>
        <end position="552"/>
    </location>
</feature>
<dbReference type="Pfam" id="PF13556">
    <property type="entry name" value="HTH_30"/>
    <property type="match status" value="1"/>
</dbReference>
<protein>
    <submittedName>
        <fullName evidence="2">Helix-turn-helix domain-containing protein</fullName>
    </submittedName>
</protein>
<sequence>MVEEYESVALGELLSALTSAVVELVDAPAGVGVQVGSVAFLDPDDLSVDAPPTRPLPALSLQVGVADAEAAQWLRMVAEQCPPEYRPRAVLSKGARVSTRLRAAAAAAGVALVAVNPQARWETVHAIVNRILDAAAGPRRSDQAGDDALLADTDLFGLAQTVAGSTGGLVTIEDDRSHVLAYSADSDEAADPLRRLSVLGRQGPPVYLRRLHEWGVFDRLRTSDDAVEVPAHEEMGTRRRIAIAIREPGRLGGHSRRVLGTIWVQEAHVPLAAESGDVLRGAAAIAARIIWRTRTAPTEDGLLIQRLFGGDVDVRSFATDFGVPEQGPAAVVGFAHEQPAGGADPAETALRRDALRRDVVTLRLHASVFRADGLTTVIGDRAYVLFPQYHSATGVASWTRQVIGRLENQSGLPLRAAIAAPVAGLADVARARTEVDRVLDRTVTLTNADKVTDLARSRTAVLLGETLTLLASRPELRDPRLGKLLDYDTKYSAQLRESLATYLEHPGDVRTAATRLQVHPNTLRYRVRRAADIMGLDLDHAPDRLLIELQLAVHQHAAH</sequence>
<dbReference type="Proteomes" id="UP000586827">
    <property type="component" value="Unassembled WGS sequence"/>
</dbReference>
<dbReference type="RefSeq" id="WP_067519050.1">
    <property type="nucleotide sequence ID" value="NZ_JABELX010000007.1"/>
</dbReference>
<dbReference type="InterPro" id="IPR025736">
    <property type="entry name" value="PucR_C-HTH_dom"/>
</dbReference>
<dbReference type="AlphaFoldDB" id="A0A849C0Q0"/>
<dbReference type="InterPro" id="IPR042070">
    <property type="entry name" value="PucR_C-HTH_sf"/>
</dbReference>
<evidence type="ECO:0000313" key="2">
    <source>
        <dbReference type="EMBL" id="NNH72343.1"/>
    </source>
</evidence>
<organism evidence="2 3">
    <name type="scientific">Nocardia uniformis</name>
    <dbReference type="NCBI Taxonomy" id="53432"/>
    <lineage>
        <taxon>Bacteria</taxon>
        <taxon>Bacillati</taxon>
        <taxon>Actinomycetota</taxon>
        <taxon>Actinomycetes</taxon>
        <taxon>Mycobacteriales</taxon>
        <taxon>Nocardiaceae</taxon>
        <taxon>Nocardia</taxon>
    </lineage>
</organism>
<dbReference type="InterPro" id="IPR051448">
    <property type="entry name" value="CdaR-like_regulators"/>
</dbReference>